<keyword evidence="1" id="KW-0812">Transmembrane</keyword>
<comment type="caution">
    <text evidence="2">The sequence shown here is derived from an EMBL/GenBank/DDBJ whole genome shotgun (WGS) entry which is preliminary data.</text>
</comment>
<evidence type="ECO:0008006" key="4">
    <source>
        <dbReference type="Google" id="ProtNLM"/>
    </source>
</evidence>
<name>A0AAW0LRI1_QUESU</name>
<evidence type="ECO:0000256" key="1">
    <source>
        <dbReference type="SAM" id="Phobius"/>
    </source>
</evidence>
<dbReference type="Proteomes" id="UP000237347">
    <property type="component" value="Unassembled WGS sequence"/>
</dbReference>
<accession>A0AAW0LRI1</accession>
<organism evidence="2 3">
    <name type="scientific">Quercus suber</name>
    <name type="common">Cork oak</name>
    <dbReference type="NCBI Taxonomy" id="58331"/>
    <lineage>
        <taxon>Eukaryota</taxon>
        <taxon>Viridiplantae</taxon>
        <taxon>Streptophyta</taxon>
        <taxon>Embryophyta</taxon>
        <taxon>Tracheophyta</taxon>
        <taxon>Spermatophyta</taxon>
        <taxon>Magnoliopsida</taxon>
        <taxon>eudicotyledons</taxon>
        <taxon>Gunneridae</taxon>
        <taxon>Pentapetalae</taxon>
        <taxon>rosids</taxon>
        <taxon>fabids</taxon>
        <taxon>Fagales</taxon>
        <taxon>Fagaceae</taxon>
        <taxon>Quercus</taxon>
    </lineage>
</organism>
<evidence type="ECO:0000313" key="2">
    <source>
        <dbReference type="EMBL" id="KAK7853399.1"/>
    </source>
</evidence>
<feature type="transmembrane region" description="Helical" evidence="1">
    <location>
        <begin position="78"/>
        <end position="96"/>
    </location>
</feature>
<dbReference type="EMBL" id="PKMF04000065">
    <property type="protein sequence ID" value="KAK7853399.1"/>
    <property type="molecule type" value="Genomic_DNA"/>
</dbReference>
<evidence type="ECO:0000313" key="3">
    <source>
        <dbReference type="Proteomes" id="UP000237347"/>
    </source>
</evidence>
<keyword evidence="1" id="KW-1133">Transmembrane helix</keyword>
<protein>
    <recommendedName>
        <fullName evidence="4">Transmembrane protein</fullName>
    </recommendedName>
</protein>
<keyword evidence="3" id="KW-1185">Reference proteome</keyword>
<proteinExistence type="predicted"/>
<gene>
    <name evidence="2" type="ORF">CFP56_035865</name>
</gene>
<reference evidence="2 3" key="1">
    <citation type="journal article" date="2018" name="Sci. Data">
        <title>The draft genome sequence of cork oak.</title>
        <authorList>
            <person name="Ramos A.M."/>
            <person name="Usie A."/>
            <person name="Barbosa P."/>
            <person name="Barros P.M."/>
            <person name="Capote T."/>
            <person name="Chaves I."/>
            <person name="Simoes F."/>
            <person name="Abreu I."/>
            <person name="Carrasquinho I."/>
            <person name="Faro C."/>
            <person name="Guimaraes J.B."/>
            <person name="Mendonca D."/>
            <person name="Nobrega F."/>
            <person name="Rodrigues L."/>
            <person name="Saibo N.J.M."/>
            <person name="Varela M.C."/>
            <person name="Egas C."/>
            <person name="Matos J."/>
            <person name="Miguel C.M."/>
            <person name="Oliveira M.M."/>
            <person name="Ricardo C.P."/>
            <person name="Goncalves S."/>
        </authorList>
    </citation>
    <scope>NUCLEOTIDE SEQUENCE [LARGE SCALE GENOMIC DNA]</scope>
    <source>
        <strain evidence="3">cv. HL8</strain>
    </source>
</reference>
<sequence>MPQFSKPTFSLLIIIAVISIPTIPNTVHPPSNYPLKTLRPISMPIATTDPYLDLHSTPSSRQVGVLCNGGPGPFSSQALLIVQIVWLIVLGSGAWLEVISLKGSGHGGLEGELSLRGRAQRGPI</sequence>
<keyword evidence="1" id="KW-0472">Membrane</keyword>
<feature type="transmembrane region" description="Helical" evidence="1">
    <location>
        <begin position="9"/>
        <end position="27"/>
    </location>
</feature>
<dbReference type="AlphaFoldDB" id="A0AAW0LRI1"/>